<feature type="chain" id="PRO_5025601139" description="Extracellular membrane protein CFEM domain-containing protein" evidence="2">
    <location>
        <begin position="24"/>
        <end position="191"/>
    </location>
</feature>
<evidence type="ECO:0000313" key="4">
    <source>
        <dbReference type="Proteomes" id="UP000799302"/>
    </source>
</evidence>
<feature type="transmembrane region" description="Helical" evidence="1">
    <location>
        <begin position="156"/>
        <end position="178"/>
    </location>
</feature>
<sequence>MKKLKFSLAITFVLGPFLAYAQATTYTLSSFDQTPISGLAPACLSVYQQTIPGCKASDFVAMNACSADCITGIQTVQTQAQAACATASNVPSTSILSYFSKGQGVQQLCTNAKAQAGSNPTTLLTSIISSTPTPTASAGPEINGGDTMMSMSNSTVVAIIVVVAITSALLLLVAIVLYRKYYAHQPKMGGK</sequence>
<dbReference type="Proteomes" id="UP000799302">
    <property type="component" value="Unassembled WGS sequence"/>
</dbReference>
<keyword evidence="2" id="KW-0732">Signal</keyword>
<gene>
    <name evidence="3" type="ORF">BT63DRAFT_282276</name>
</gene>
<dbReference type="AlphaFoldDB" id="A0A6A6U8Q9"/>
<name>A0A6A6U8Q9_9PEZI</name>
<keyword evidence="1" id="KW-0472">Membrane</keyword>
<keyword evidence="1" id="KW-1133">Transmembrane helix</keyword>
<feature type="signal peptide" evidence="2">
    <location>
        <begin position="1"/>
        <end position="23"/>
    </location>
</feature>
<proteinExistence type="predicted"/>
<organism evidence="3 4">
    <name type="scientific">Microthyrium microscopicum</name>
    <dbReference type="NCBI Taxonomy" id="703497"/>
    <lineage>
        <taxon>Eukaryota</taxon>
        <taxon>Fungi</taxon>
        <taxon>Dikarya</taxon>
        <taxon>Ascomycota</taxon>
        <taxon>Pezizomycotina</taxon>
        <taxon>Dothideomycetes</taxon>
        <taxon>Dothideomycetes incertae sedis</taxon>
        <taxon>Microthyriales</taxon>
        <taxon>Microthyriaceae</taxon>
        <taxon>Microthyrium</taxon>
    </lineage>
</organism>
<reference evidence="3" key="1">
    <citation type="journal article" date="2020" name="Stud. Mycol.">
        <title>101 Dothideomycetes genomes: a test case for predicting lifestyles and emergence of pathogens.</title>
        <authorList>
            <person name="Haridas S."/>
            <person name="Albert R."/>
            <person name="Binder M."/>
            <person name="Bloem J."/>
            <person name="Labutti K."/>
            <person name="Salamov A."/>
            <person name="Andreopoulos B."/>
            <person name="Baker S."/>
            <person name="Barry K."/>
            <person name="Bills G."/>
            <person name="Bluhm B."/>
            <person name="Cannon C."/>
            <person name="Castanera R."/>
            <person name="Culley D."/>
            <person name="Daum C."/>
            <person name="Ezra D."/>
            <person name="Gonzalez J."/>
            <person name="Henrissat B."/>
            <person name="Kuo A."/>
            <person name="Liang C."/>
            <person name="Lipzen A."/>
            <person name="Lutzoni F."/>
            <person name="Magnuson J."/>
            <person name="Mondo S."/>
            <person name="Nolan M."/>
            <person name="Ohm R."/>
            <person name="Pangilinan J."/>
            <person name="Park H.-J."/>
            <person name="Ramirez L."/>
            <person name="Alfaro M."/>
            <person name="Sun H."/>
            <person name="Tritt A."/>
            <person name="Yoshinaga Y."/>
            <person name="Zwiers L.-H."/>
            <person name="Turgeon B."/>
            <person name="Goodwin S."/>
            <person name="Spatafora J."/>
            <person name="Crous P."/>
            <person name="Grigoriev I."/>
        </authorList>
    </citation>
    <scope>NUCLEOTIDE SEQUENCE</scope>
    <source>
        <strain evidence="3">CBS 115976</strain>
    </source>
</reference>
<keyword evidence="1" id="KW-0812">Transmembrane</keyword>
<accession>A0A6A6U8Q9</accession>
<evidence type="ECO:0008006" key="5">
    <source>
        <dbReference type="Google" id="ProtNLM"/>
    </source>
</evidence>
<protein>
    <recommendedName>
        <fullName evidence="5">Extracellular membrane protein CFEM domain-containing protein</fullName>
    </recommendedName>
</protein>
<keyword evidence="4" id="KW-1185">Reference proteome</keyword>
<evidence type="ECO:0000313" key="3">
    <source>
        <dbReference type="EMBL" id="KAF2668655.1"/>
    </source>
</evidence>
<evidence type="ECO:0000256" key="1">
    <source>
        <dbReference type="SAM" id="Phobius"/>
    </source>
</evidence>
<dbReference type="EMBL" id="MU004236">
    <property type="protein sequence ID" value="KAF2668655.1"/>
    <property type="molecule type" value="Genomic_DNA"/>
</dbReference>
<evidence type="ECO:0000256" key="2">
    <source>
        <dbReference type="SAM" id="SignalP"/>
    </source>
</evidence>